<organism evidence="2 3">
    <name type="scientific">Deinococcus aerius</name>
    <dbReference type="NCBI Taxonomy" id="200253"/>
    <lineage>
        <taxon>Bacteria</taxon>
        <taxon>Thermotogati</taxon>
        <taxon>Deinococcota</taxon>
        <taxon>Deinococci</taxon>
        <taxon>Deinococcales</taxon>
        <taxon>Deinococcaceae</taxon>
        <taxon>Deinococcus</taxon>
    </lineage>
</organism>
<dbReference type="EMBL" id="BFAG01000007">
    <property type="protein sequence ID" value="GBF06045.1"/>
    <property type="molecule type" value="Genomic_DNA"/>
</dbReference>
<dbReference type="InterPro" id="IPR019660">
    <property type="entry name" value="Put_sensory_transdc_reg_YbjN"/>
</dbReference>
<evidence type="ECO:0000256" key="1">
    <source>
        <dbReference type="SAM" id="MobiDB-lite"/>
    </source>
</evidence>
<dbReference type="AlphaFoldDB" id="A0A2I9DYQ3"/>
<name>A0A2I9DYQ3_9DEIO</name>
<evidence type="ECO:0008006" key="4">
    <source>
        <dbReference type="Google" id="ProtNLM"/>
    </source>
</evidence>
<protein>
    <recommendedName>
        <fullName evidence="4">YbjN domain-containing protein</fullName>
    </recommendedName>
</protein>
<evidence type="ECO:0000313" key="2">
    <source>
        <dbReference type="EMBL" id="GBF06045.1"/>
    </source>
</evidence>
<sequence>MGQGVSAERVNPGPSGVIPTPRWGTSGRVIPQSSSVRHTAGMKRSLLPLSLAAFSLSALAPAHAATAEVIDAKPASLVKVLGDEGYKPELRPGDDKTQPSIVLKANGDSVYLYFSGCKNGLCTRVTASNGFEFPKDKSGLAGKLASWNSQWYSQAYEDKDGVYLDASYMLTGSYTKANFVAWLGAYLDELDKFADELY</sequence>
<reference evidence="3" key="1">
    <citation type="submission" date="2018-01" db="EMBL/GenBank/DDBJ databases">
        <title>Draft Genome Sequence of the Radioresistant Bacterium Deinococcus aerius TR0125, Isolated from the Higher Atmosphere above Japan.</title>
        <authorList>
            <person name="Satoh K."/>
            <person name="Arai H."/>
            <person name="Sanzen T."/>
            <person name="Kawaguchi Y."/>
            <person name="Hayashi H."/>
            <person name="Yokobori S."/>
            <person name="Yamagishi A."/>
            <person name="Oono Y."/>
            <person name="Narumi I."/>
        </authorList>
    </citation>
    <scope>NUCLEOTIDE SEQUENCE [LARGE SCALE GENOMIC DNA]</scope>
    <source>
        <strain evidence="3">TR0125</strain>
    </source>
</reference>
<proteinExistence type="predicted"/>
<gene>
    <name evidence="2" type="ORF">DAERI_070043</name>
</gene>
<dbReference type="Pfam" id="PF10722">
    <property type="entry name" value="YbjN"/>
    <property type="match status" value="1"/>
</dbReference>
<dbReference type="OrthoDB" id="65074at2"/>
<feature type="region of interest" description="Disordered" evidence="1">
    <location>
        <begin position="1"/>
        <end position="30"/>
    </location>
</feature>
<accession>A0A2I9DYQ3</accession>
<keyword evidence="3" id="KW-1185">Reference proteome</keyword>
<comment type="caution">
    <text evidence="2">The sequence shown here is derived from an EMBL/GenBank/DDBJ whole genome shotgun (WGS) entry which is preliminary data.</text>
</comment>
<dbReference type="Proteomes" id="UP000236569">
    <property type="component" value="Unassembled WGS sequence"/>
</dbReference>
<evidence type="ECO:0000313" key="3">
    <source>
        <dbReference type="Proteomes" id="UP000236569"/>
    </source>
</evidence>